<feature type="domain" description="EF-hand" evidence="3">
    <location>
        <begin position="38"/>
        <end position="63"/>
    </location>
</feature>
<dbReference type="EMBL" id="JBHUIT010000031">
    <property type="protein sequence ID" value="MFD2257671.1"/>
    <property type="molecule type" value="Genomic_DNA"/>
</dbReference>
<feature type="domain" description="EF-hand" evidence="3">
    <location>
        <begin position="70"/>
        <end position="97"/>
    </location>
</feature>
<feature type="region of interest" description="Disordered" evidence="1">
    <location>
        <begin position="17"/>
        <end position="156"/>
    </location>
</feature>
<dbReference type="SUPFAM" id="SSF47473">
    <property type="entry name" value="EF-hand"/>
    <property type="match status" value="1"/>
</dbReference>
<dbReference type="Gene3D" id="1.10.238.10">
    <property type="entry name" value="EF-hand"/>
    <property type="match status" value="1"/>
</dbReference>
<dbReference type="Proteomes" id="UP001597375">
    <property type="component" value="Unassembled WGS sequence"/>
</dbReference>
<dbReference type="RefSeq" id="WP_386821004.1">
    <property type="nucleotide sequence ID" value="NZ_JBHUIT010000031.1"/>
</dbReference>
<feature type="compositionally biased region" description="Basic and acidic residues" evidence="1">
    <location>
        <begin position="103"/>
        <end position="127"/>
    </location>
</feature>
<evidence type="ECO:0000313" key="4">
    <source>
        <dbReference type="EMBL" id="MFD2257671.1"/>
    </source>
</evidence>
<dbReference type="CDD" id="cd00051">
    <property type="entry name" value="EFh"/>
    <property type="match status" value="1"/>
</dbReference>
<comment type="caution">
    <text evidence="4">The sequence shown here is derived from an EMBL/GenBank/DDBJ whole genome shotgun (WGS) entry which is preliminary data.</text>
</comment>
<reference evidence="5" key="1">
    <citation type="journal article" date="2019" name="Int. J. Syst. Evol. Microbiol.">
        <title>The Global Catalogue of Microorganisms (GCM) 10K type strain sequencing project: providing services to taxonomists for standard genome sequencing and annotation.</title>
        <authorList>
            <consortium name="The Broad Institute Genomics Platform"/>
            <consortium name="The Broad Institute Genome Sequencing Center for Infectious Disease"/>
            <person name="Wu L."/>
            <person name="Ma J."/>
        </authorList>
    </citation>
    <scope>NUCLEOTIDE SEQUENCE [LARGE SCALE GENOMIC DNA]</scope>
    <source>
        <strain evidence="5">CGMCC 4.7106</strain>
    </source>
</reference>
<proteinExistence type="predicted"/>
<feature type="signal peptide" evidence="2">
    <location>
        <begin position="1"/>
        <end position="21"/>
    </location>
</feature>
<accession>A0ABW5DC82</accession>
<sequence length="156" mass="16946">MKTKSIIVIAAALGIIGTAGAQGSKPERKGGGHTPPPEVIEEFDKDGDGKLNEEERQAARAAHKEMMEARKKEVLKKFDADKDGKLNESEKEAMKAEHKKRMLEKFDTDKDGELNDDEKKAMREEMQNRPGGPRGKKGGPRGKRGGPGAEAPGAVE</sequence>
<protein>
    <recommendedName>
        <fullName evidence="3">EF-hand domain-containing protein</fullName>
    </recommendedName>
</protein>
<dbReference type="InterPro" id="IPR011992">
    <property type="entry name" value="EF-hand-dom_pair"/>
</dbReference>
<evidence type="ECO:0000313" key="5">
    <source>
        <dbReference type="Proteomes" id="UP001597375"/>
    </source>
</evidence>
<evidence type="ECO:0000256" key="1">
    <source>
        <dbReference type="SAM" id="MobiDB-lite"/>
    </source>
</evidence>
<evidence type="ECO:0000256" key="2">
    <source>
        <dbReference type="SAM" id="SignalP"/>
    </source>
</evidence>
<dbReference type="Pfam" id="PF13499">
    <property type="entry name" value="EF-hand_7"/>
    <property type="match status" value="1"/>
</dbReference>
<feature type="compositionally biased region" description="Basic and acidic residues" evidence="1">
    <location>
        <begin position="46"/>
        <end position="96"/>
    </location>
</feature>
<dbReference type="InterPro" id="IPR002048">
    <property type="entry name" value="EF_hand_dom"/>
</dbReference>
<name>A0ABW5DC82_9BACT</name>
<keyword evidence="2" id="KW-0732">Signal</keyword>
<dbReference type="Pfam" id="PF13202">
    <property type="entry name" value="EF-hand_5"/>
    <property type="match status" value="1"/>
</dbReference>
<feature type="domain" description="EF-hand" evidence="3">
    <location>
        <begin position="98"/>
        <end position="126"/>
    </location>
</feature>
<evidence type="ECO:0000259" key="3">
    <source>
        <dbReference type="SMART" id="SM00054"/>
    </source>
</evidence>
<feature type="compositionally biased region" description="Basic residues" evidence="1">
    <location>
        <begin position="134"/>
        <end position="144"/>
    </location>
</feature>
<dbReference type="SMART" id="SM00054">
    <property type="entry name" value="EFh"/>
    <property type="match status" value="3"/>
</dbReference>
<organism evidence="4 5">
    <name type="scientific">Luteolibacter algae</name>
    <dbReference type="NCBI Taxonomy" id="454151"/>
    <lineage>
        <taxon>Bacteria</taxon>
        <taxon>Pseudomonadati</taxon>
        <taxon>Verrucomicrobiota</taxon>
        <taxon>Verrucomicrobiia</taxon>
        <taxon>Verrucomicrobiales</taxon>
        <taxon>Verrucomicrobiaceae</taxon>
        <taxon>Luteolibacter</taxon>
    </lineage>
</organism>
<gene>
    <name evidence="4" type="ORF">ACFSSA_13390</name>
</gene>
<feature type="chain" id="PRO_5045300709" description="EF-hand domain-containing protein" evidence="2">
    <location>
        <begin position="22"/>
        <end position="156"/>
    </location>
</feature>
<keyword evidence="5" id="KW-1185">Reference proteome</keyword>